<feature type="compositionally biased region" description="Basic and acidic residues" evidence="1">
    <location>
        <begin position="71"/>
        <end position="83"/>
    </location>
</feature>
<organism evidence="3 4">
    <name type="scientific">Piscinibacter sakaiensis</name>
    <name type="common">Ideonella sakaiensis</name>
    <dbReference type="NCBI Taxonomy" id="1547922"/>
    <lineage>
        <taxon>Bacteria</taxon>
        <taxon>Pseudomonadati</taxon>
        <taxon>Pseudomonadota</taxon>
        <taxon>Betaproteobacteria</taxon>
        <taxon>Burkholderiales</taxon>
        <taxon>Sphaerotilaceae</taxon>
        <taxon>Piscinibacter</taxon>
    </lineage>
</organism>
<evidence type="ECO:0000313" key="4">
    <source>
        <dbReference type="Proteomes" id="UP000037660"/>
    </source>
</evidence>
<dbReference type="RefSeq" id="WP_054018594.1">
    <property type="nucleotide sequence ID" value="NZ_BBYR01000007.1"/>
</dbReference>
<keyword evidence="2" id="KW-0812">Transmembrane</keyword>
<dbReference type="Proteomes" id="UP000037660">
    <property type="component" value="Unassembled WGS sequence"/>
</dbReference>
<evidence type="ECO:0000256" key="2">
    <source>
        <dbReference type="SAM" id="Phobius"/>
    </source>
</evidence>
<dbReference type="EMBL" id="BBYR01000007">
    <property type="protein sequence ID" value="GAP34482.1"/>
    <property type="molecule type" value="Genomic_DNA"/>
</dbReference>
<dbReference type="STRING" id="1547922.ISF6_4657"/>
<keyword evidence="4" id="KW-1185">Reference proteome</keyword>
<protein>
    <submittedName>
        <fullName evidence="3">Uncharacterized protein</fullName>
    </submittedName>
</protein>
<accession>A0A0K8NVR3</accession>
<keyword evidence="2" id="KW-1133">Transmembrane helix</keyword>
<feature type="region of interest" description="Disordered" evidence="1">
    <location>
        <begin position="67"/>
        <end position="100"/>
    </location>
</feature>
<dbReference type="AlphaFoldDB" id="A0A0K8NVR3"/>
<name>A0A0K8NVR3_PISS1</name>
<sequence>MEAITAGVVLALCLFGLLRLLIGRSRRARLDAALRRGAAGLRWRAWRLWHARRLRREADEAAQAAIRRASGAREGRDGRDGRWDGNVYAPKSFRKPRKPH</sequence>
<keyword evidence="2" id="KW-0472">Membrane</keyword>
<comment type="caution">
    <text evidence="3">The sequence shown here is derived from an EMBL/GenBank/DDBJ whole genome shotgun (WGS) entry which is preliminary data.</text>
</comment>
<evidence type="ECO:0000313" key="3">
    <source>
        <dbReference type="EMBL" id="GAP34482.1"/>
    </source>
</evidence>
<reference evidence="4" key="1">
    <citation type="submission" date="2015-07" db="EMBL/GenBank/DDBJ databases">
        <title>Discovery of a poly(ethylene terephthalate assimilation.</title>
        <authorList>
            <person name="Yoshida S."/>
            <person name="Hiraga K."/>
            <person name="Takehana T."/>
            <person name="Taniguchi I."/>
            <person name="Yamaji H."/>
            <person name="Maeda Y."/>
            <person name="Toyohara K."/>
            <person name="Miyamoto K."/>
            <person name="Kimura Y."/>
            <person name="Oda K."/>
        </authorList>
    </citation>
    <scope>NUCLEOTIDE SEQUENCE [LARGE SCALE GENOMIC DNA]</scope>
    <source>
        <strain evidence="4">NBRC 110686 / TISTR 2288 / 201-F6</strain>
    </source>
</reference>
<feature type="transmembrane region" description="Helical" evidence="2">
    <location>
        <begin position="6"/>
        <end position="22"/>
    </location>
</feature>
<gene>
    <name evidence="3" type="ORF">ISF6_4657</name>
</gene>
<proteinExistence type="predicted"/>
<evidence type="ECO:0000256" key="1">
    <source>
        <dbReference type="SAM" id="MobiDB-lite"/>
    </source>
</evidence>
<reference evidence="3 4" key="2">
    <citation type="journal article" date="2016" name="Science">
        <title>A bacterium that degrades and assimilates poly(ethylene terephthalate).</title>
        <authorList>
            <person name="Yoshida S."/>
            <person name="Hiraga K."/>
            <person name="Takehana T."/>
            <person name="Taniguchi I."/>
            <person name="Yamaji H."/>
            <person name="Maeda Y."/>
            <person name="Toyohara K."/>
            <person name="Miyamoto K."/>
            <person name="Kimura Y."/>
            <person name="Oda K."/>
        </authorList>
    </citation>
    <scope>NUCLEOTIDE SEQUENCE [LARGE SCALE GENOMIC DNA]</scope>
    <source>
        <strain evidence="4">NBRC 110686 / TISTR 2288 / 201-F6</strain>
    </source>
</reference>